<dbReference type="SUPFAM" id="SSF46785">
    <property type="entry name" value="Winged helix' DNA-binding domain"/>
    <property type="match status" value="1"/>
</dbReference>
<gene>
    <name evidence="2" type="ORF">GCM10009809_15250</name>
</gene>
<dbReference type="Gene3D" id="3.30.420.40">
    <property type="match status" value="2"/>
</dbReference>
<comment type="caution">
    <text evidence="2">The sequence shown here is derived from an EMBL/GenBank/DDBJ whole genome shotgun (WGS) entry which is preliminary data.</text>
</comment>
<dbReference type="EMBL" id="BAAAPM010000003">
    <property type="protein sequence ID" value="GAA1720490.1"/>
    <property type="molecule type" value="Genomic_DNA"/>
</dbReference>
<dbReference type="RefSeq" id="WP_344247248.1">
    <property type="nucleotide sequence ID" value="NZ_BAAAPM010000003.1"/>
</dbReference>
<evidence type="ECO:0000313" key="2">
    <source>
        <dbReference type="EMBL" id="GAA1720490.1"/>
    </source>
</evidence>
<name>A0ABN2J9D1_9MICO</name>
<dbReference type="PANTHER" id="PTHR18964">
    <property type="entry name" value="ROK (REPRESSOR, ORF, KINASE) FAMILY"/>
    <property type="match status" value="1"/>
</dbReference>
<dbReference type="InterPro" id="IPR043129">
    <property type="entry name" value="ATPase_NBD"/>
</dbReference>
<reference evidence="2 3" key="1">
    <citation type="journal article" date="2019" name="Int. J. Syst. Evol. Microbiol.">
        <title>The Global Catalogue of Microorganisms (GCM) 10K type strain sequencing project: providing services to taxonomists for standard genome sequencing and annotation.</title>
        <authorList>
            <consortium name="The Broad Institute Genomics Platform"/>
            <consortium name="The Broad Institute Genome Sequencing Center for Infectious Disease"/>
            <person name="Wu L."/>
            <person name="Ma J."/>
        </authorList>
    </citation>
    <scope>NUCLEOTIDE SEQUENCE [LARGE SCALE GENOMIC DNA]</scope>
    <source>
        <strain evidence="2 3">JCM 15589</strain>
    </source>
</reference>
<dbReference type="Gene3D" id="1.10.10.10">
    <property type="entry name" value="Winged helix-like DNA-binding domain superfamily/Winged helix DNA-binding domain"/>
    <property type="match status" value="1"/>
</dbReference>
<dbReference type="PANTHER" id="PTHR18964:SF173">
    <property type="entry name" value="GLUCOKINASE"/>
    <property type="match status" value="1"/>
</dbReference>
<evidence type="ECO:0000256" key="1">
    <source>
        <dbReference type="ARBA" id="ARBA00006479"/>
    </source>
</evidence>
<protein>
    <submittedName>
        <fullName evidence="2">ROK family transcriptional regulator</fullName>
    </submittedName>
</protein>
<dbReference type="SUPFAM" id="SSF53067">
    <property type="entry name" value="Actin-like ATPase domain"/>
    <property type="match status" value="2"/>
</dbReference>
<evidence type="ECO:0000313" key="3">
    <source>
        <dbReference type="Proteomes" id="UP001501138"/>
    </source>
</evidence>
<sequence length="417" mass="43797">MSEARATAPLTQSDVKRHNASLVMRGIRDHPGTTRTGLAATLGVTKVGIARHIDALTAAGLVQEDVARAHGRGRPGLRLRLTKEQFYVLGYDLRIDRHTEIVCDLAGGERRRATLPRAPRARLERLVQSVAQRVHQALDSEPGRLCGIAVSLPARFSDDWDAVTQSVFEGPPDYPILAELRAAIGTDVPVTMTDIPSAASLAHSRVSGRGNLMHIQIGTSAGLAVTDDARAWHHQRQRSLALGDMPIELDGLPCPCGSRGCADTRIGFRALADRVTARGLPLPPAGADDIQAAAALIADACAREVPGIAGAVATCARWTALATAQVVLLRSPGALTLGGYPQALGDHFLQPFVRELDQLVPGSGDLLVQSGLGDDASTLGAALVAAEPLFDDPLSIAGRAVAGADPLSGQEVRNVVP</sequence>
<dbReference type="Pfam" id="PF00480">
    <property type="entry name" value="ROK"/>
    <property type="match status" value="1"/>
</dbReference>
<dbReference type="InterPro" id="IPR036390">
    <property type="entry name" value="WH_DNA-bd_sf"/>
</dbReference>
<keyword evidence="3" id="KW-1185">Reference proteome</keyword>
<accession>A0ABN2J9D1</accession>
<dbReference type="Proteomes" id="UP001501138">
    <property type="component" value="Unassembled WGS sequence"/>
</dbReference>
<dbReference type="InterPro" id="IPR000600">
    <property type="entry name" value="ROK"/>
</dbReference>
<dbReference type="InterPro" id="IPR036388">
    <property type="entry name" value="WH-like_DNA-bd_sf"/>
</dbReference>
<organism evidence="2 3">
    <name type="scientific">Isoptericola hypogeus</name>
    <dbReference type="NCBI Taxonomy" id="300179"/>
    <lineage>
        <taxon>Bacteria</taxon>
        <taxon>Bacillati</taxon>
        <taxon>Actinomycetota</taxon>
        <taxon>Actinomycetes</taxon>
        <taxon>Micrococcales</taxon>
        <taxon>Promicromonosporaceae</taxon>
        <taxon>Isoptericola</taxon>
    </lineage>
</organism>
<comment type="similarity">
    <text evidence="1">Belongs to the ROK (NagC/XylR) family.</text>
</comment>
<proteinExistence type="inferred from homology"/>